<comment type="caution">
    <text evidence="1">The sequence shown here is derived from an EMBL/GenBank/DDBJ whole genome shotgun (WGS) entry which is preliminary data.</text>
</comment>
<accession>A0ACB0YUV2</accession>
<protein>
    <submittedName>
        <fullName evidence="1">Uncharacterized protein</fullName>
    </submittedName>
</protein>
<dbReference type="Proteomes" id="UP001497535">
    <property type="component" value="Unassembled WGS sequence"/>
</dbReference>
<proteinExistence type="predicted"/>
<name>A0ACB0YUV2_MELEN</name>
<organism evidence="1 2">
    <name type="scientific">Meloidogyne enterolobii</name>
    <name type="common">Root-knot nematode worm</name>
    <name type="synonym">Meloidogyne mayaguensis</name>
    <dbReference type="NCBI Taxonomy" id="390850"/>
    <lineage>
        <taxon>Eukaryota</taxon>
        <taxon>Metazoa</taxon>
        <taxon>Ecdysozoa</taxon>
        <taxon>Nematoda</taxon>
        <taxon>Chromadorea</taxon>
        <taxon>Rhabditida</taxon>
        <taxon>Tylenchina</taxon>
        <taxon>Tylenchomorpha</taxon>
        <taxon>Tylenchoidea</taxon>
        <taxon>Meloidogynidae</taxon>
        <taxon>Meloidogyninae</taxon>
        <taxon>Meloidogyne</taxon>
    </lineage>
</organism>
<evidence type="ECO:0000313" key="2">
    <source>
        <dbReference type="Proteomes" id="UP001497535"/>
    </source>
</evidence>
<reference evidence="1" key="1">
    <citation type="submission" date="2023-11" db="EMBL/GenBank/DDBJ databases">
        <authorList>
            <person name="Poullet M."/>
        </authorList>
    </citation>
    <scope>NUCLEOTIDE SEQUENCE</scope>
    <source>
        <strain evidence="1">E1834</strain>
    </source>
</reference>
<gene>
    <name evidence="1" type="ORF">MENTE1834_LOCUS16435</name>
</gene>
<keyword evidence="2" id="KW-1185">Reference proteome</keyword>
<dbReference type="EMBL" id="CAVMJV010000018">
    <property type="protein sequence ID" value="CAK5062192.1"/>
    <property type="molecule type" value="Genomic_DNA"/>
</dbReference>
<sequence length="699" mass="81814">MSSSFVEISKDLIGGQFLLRLFSFLCNFALLRFTDPSILGFFNVRINLIYNTIGFLSREPVRKLCLNSDVSLTEWYSSGGVDSLALVRVQSFCSVGLAKFIFFSLGSHIIFETRKFLYDAEIFIKECPLFFIISIQFSSLIAIFVSTFCCTIWFLFWTGFDELSISSKSYLFILLVFSFSVCIELFAEPIIIEQLKSGRFFYFKFFILQTFAYEFLFFRTRNYVFNGAILLLLQKFLTIVMLLFKVNPLVAFSLSQVFFLMPGKSWVCLWFPPSQFLGFLIFFRALFWFLLKLRFSLLSTFVLLIASLVYFYLFIRDNKKNIFKIYKTSILQFFNLKRFDKGRLKLLKVYLFHSILKQFLTDGANFLMVFSGSVPLKIQAVYDAVDRLASLFVRLILQPFEESALIYFSINLKREGENEENKKLPKNVLETFLIFTKLIFIFGLIIFPFGVSYARLAAFLYGGKLFMENNADQLLSLYSIYLPIIAVNGLFECFVFAQLNAEKVLPSNPNYKIPKILEIWFLNFYAHKKSCGHLQLFYGHKSLQSFCTKPFQTPRQPETGKVFMGECFLVLLHAKFFSFSVFVHLFLNYFLSNYLGVKGFIIANILNYLARIWFNWRFICVAVQKGERWRKMLPSKNLLLALLTAWIVLFTSSFIFYWQMTFLSQFTHVFVGCLMLLLIGFVYVKNDFVEFKMFNLKDK</sequence>
<evidence type="ECO:0000313" key="1">
    <source>
        <dbReference type="EMBL" id="CAK5062192.1"/>
    </source>
</evidence>